<feature type="compositionally biased region" description="Basic and acidic residues" evidence="1">
    <location>
        <begin position="15"/>
        <end position="28"/>
    </location>
</feature>
<accession>A0AAN9GM83</accession>
<dbReference type="AlphaFoldDB" id="A0AAN9GM83"/>
<feature type="compositionally biased region" description="Polar residues" evidence="1">
    <location>
        <begin position="1"/>
        <end position="14"/>
    </location>
</feature>
<name>A0AAN9GM83_9CAEN</name>
<feature type="compositionally biased region" description="Pro residues" evidence="1">
    <location>
        <begin position="128"/>
        <end position="153"/>
    </location>
</feature>
<organism evidence="2 3">
    <name type="scientific">Littorina saxatilis</name>
    <dbReference type="NCBI Taxonomy" id="31220"/>
    <lineage>
        <taxon>Eukaryota</taxon>
        <taxon>Metazoa</taxon>
        <taxon>Spiralia</taxon>
        <taxon>Lophotrochozoa</taxon>
        <taxon>Mollusca</taxon>
        <taxon>Gastropoda</taxon>
        <taxon>Caenogastropoda</taxon>
        <taxon>Littorinimorpha</taxon>
        <taxon>Littorinoidea</taxon>
        <taxon>Littorinidae</taxon>
        <taxon>Littorina</taxon>
    </lineage>
</organism>
<comment type="caution">
    <text evidence="2">The sequence shown here is derived from an EMBL/GenBank/DDBJ whole genome shotgun (WGS) entry which is preliminary data.</text>
</comment>
<evidence type="ECO:0000256" key="1">
    <source>
        <dbReference type="SAM" id="MobiDB-lite"/>
    </source>
</evidence>
<reference evidence="2 3" key="1">
    <citation type="submission" date="2024-02" db="EMBL/GenBank/DDBJ databases">
        <title>Chromosome-scale genome assembly of the rough periwinkle Littorina saxatilis.</title>
        <authorList>
            <person name="De Jode A."/>
            <person name="Faria R."/>
            <person name="Formenti G."/>
            <person name="Sims Y."/>
            <person name="Smith T.P."/>
            <person name="Tracey A."/>
            <person name="Wood J.M.D."/>
            <person name="Zagrodzka Z.B."/>
            <person name="Johannesson K."/>
            <person name="Butlin R.K."/>
            <person name="Leder E.H."/>
        </authorList>
    </citation>
    <scope>NUCLEOTIDE SEQUENCE [LARGE SCALE GENOMIC DNA]</scope>
    <source>
        <strain evidence="2">Snail1</strain>
        <tissue evidence="2">Muscle</tissue>
    </source>
</reference>
<keyword evidence="3" id="KW-1185">Reference proteome</keyword>
<proteinExistence type="predicted"/>
<dbReference type="EMBL" id="JBAMIC010000002">
    <property type="protein sequence ID" value="KAK7113374.1"/>
    <property type="molecule type" value="Genomic_DNA"/>
</dbReference>
<dbReference type="CDD" id="cd14686">
    <property type="entry name" value="bZIP"/>
    <property type="match status" value="1"/>
</dbReference>
<evidence type="ECO:0000313" key="3">
    <source>
        <dbReference type="Proteomes" id="UP001374579"/>
    </source>
</evidence>
<feature type="region of interest" description="Disordered" evidence="1">
    <location>
        <begin position="1"/>
        <end position="44"/>
    </location>
</feature>
<evidence type="ECO:0000313" key="2">
    <source>
        <dbReference type="EMBL" id="KAK7113374.1"/>
    </source>
</evidence>
<sequence>METKVTHNTRPARNTSDDVIHHVQDGKKKMASGRKREHNGGVPCQAPCKVCKRRKQKTKSARNVRAREKQERLDLEVKQEQLKAENEGLMTLIPKLAANHKYFEHLVKALKEIKQNTSPKDEHQPPTSGAPPPSAQPPSQPPPQPPAPAPAPSPHTQETNERRGHYTQGNQTPTIDASLLGSILNTCGEIAGDSITTHIAMDWNQIPLEPSQFPPGPNHIAAEPKQMPDKPRQIPVEPNPMPASPYHISATPSQSPVEPKHMSEQPRQIPAGINQIERGPTQMPVEHMQMPEKPNQIPVRPNQMAVEPNQILLESHQIPKDPNQVPMKLHQIPARPEQMPEKPRQTPREFEQMLGEGDYWEPISKRLPAGKSDIDFPVKLSVPQVSTTAGAFLDPMGTRKVPTFLYDVTMTPETSVMAASMAGPSASHGTDLDGFLDSVTVQSLMNNNGVNKDYAHNTLWDLLDTDFRAPIPSGDCAENATEDGGFWLPTAAKPT</sequence>
<dbReference type="Proteomes" id="UP001374579">
    <property type="component" value="Unassembled WGS sequence"/>
</dbReference>
<protein>
    <recommendedName>
        <fullName evidence="4">BZIP domain-containing protein</fullName>
    </recommendedName>
</protein>
<evidence type="ECO:0008006" key="4">
    <source>
        <dbReference type="Google" id="ProtNLM"/>
    </source>
</evidence>
<feature type="region of interest" description="Disordered" evidence="1">
    <location>
        <begin position="116"/>
        <end position="174"/>
    </location>
</feature>
<gene>
    <name evidence="2" type="ORF">V1264_012673</name>
</gene>